<comment type="caution">
    <text evidence="3">The sequence shown here is derived from an EMBL/GenBank/DDBJ whole genome shotgun (WGS) entry which is preliminary data.</text>
</comment>
<evidence type="ECO:0000313" key="3">
    <source>
        <dbReference type="EMBL" id="EJK69247.1"/>
    </source>
</evidence>
<feature type="coiled-coil region" evidence="1">
    <location>
        <begin position="178"/>
        <end position="205"/>
    </location>
</feature>
<feature type="region of interest" description="Disordered" evidence="2">
    <location>
        <begin position="1223"/>
        <end position="1292"/>
    </location>
</feature>
<keyword evidence="1" id="KW-0175">Coiled coil</keyword>
<dbReference type="Gene3D" id="1.10.287.1490">
    <property type="match status" value="1"/>
</dbReference>
<gene>
    <name evidence="3" type="ORF">THAOC_09511</name>
</gene>
<feature type="coiled-coil region" evidence="1">
    <location>
        <begin position="900"/>
        <end position="941"/>
    </location>
</feature>
<feature type="compositionally biased region" description="Basic and acidic residues" evidence="2">
    <location>
        <begin position="233"/>
        <end position="264"/>
    </location>
</feature>
<feature type="region of interest" description="Disordered" evidence="2">
    <location>
        <begin position="220"/>
        <end position="288"/>
    </location>
</feature>
<name>K0TFG3_THAOC</name>
<dbReference type="OrthoDB" id="57455at2759"/>
<dbReference type="EMBL" id="AGNL01010312">
    <property type="protein sequence ID" value="EJK69247.1"/>
    <property type="molecule type" value="Genomic_DNA"/>
</dbReference>
<feature type="compositionally biased region" description="Polar residues" evidence="2">
    <location>
        <begin position="1127"/>
        <end position="1140"/>
    </location>
</feature>
<feature type="compositionally biased region" description="Acidic residues" evidence="2">
    <location>
        <begin position="223"/>
        <end position="232"/>
    </location>
</feature>
<feature type="region of interest" description="Disordered" evidence="2">
    <location>
        <begin position="1310"/>
        <end position="1331"/>
    </location>
</feature>
<feature type="region of interest" description="Disordered" evidence="2">
    <location>
        <begin position="1127"/>
        <end position="1196"/>
    </location>
</feature>
<evidence type="ECO:0000256" key="2">
    <source>
        <dbReference type="SAM" id="MobiDB-lite"/>
    </source>
</evidence>
<keyword evidence="4" id="KW-1185">Reference proteome</keyword>
<proteinExistence type="predicted"/>
<feature type="compositionally biased region" description="Basic residues" evidence="2">
    <location>
        <begin position="1142"/>
        <end position="1153"/>
    </location>
</feature>
<dbReference type="PANTHER" id="PTHR31424:SF3">
    <property type="entry name" value="RING-TYPE DOMAIN-CONTAINING PROTEIN"/>
    <property type="match status" value="1"/>
</dbReference>
<dbReference type="Proteomes" id="UP000266841">
    <property type="component" value="Unassembled WGS sequence"/>
</dbReference>
<evidence type="ECO:0000256" key="1">
    <source>
        <dbReference type="SAM" id="Coils"/>
    </source>
</evidence>
<organism evidence="3 4">
    <name type="scientific">Thalassiosira oceanica</name>
    <name type="common">Marine diatom</name>
    <dbReference type="NCBI Taxonomy" id="159749"/>
    <lineage>
        <taxon>Eukaryota</taxon>
        <taxon>Sar</taxon>
        <taxon>Stramenopiles</taxon>
        <taxon>Ochrophyta</taxon>
        <taxon>Bacillariophyta</taxon>
        <taxon>Coscinodiscophyceae</taxon>
        <taxon>Thalassiosirophycidae</taxon>
        <taxon>Thalassiosirales</taxon>
        <taxon>Thalassiosiraceae</taxon>
        <taxon>Thalassiosira</taxon>
    </lineage>
</organism>
<reference evidence="3 4" key="1">
    <citation type="journal article" date="2012" name="Genome Biol.">
        <title>Genome and low-iron response of an oceanic diatom adapted to chronic iron limitation.</title>
        <authorList>
            <person name="Lommer M."/>
            <person name="Specht M."/>
            <person name="Roy A.S."/>
            <person name="Kraemer L."/>
            <person name="Andreson R."/>
            <person name="Gutowska M.A."/>
            <person name="Wolf J."/>
            <person name="Bergner S.V."/>
            <person name="Schilhabel M.B."/>
            <person name="Klostermeier U.C."/>
            <person name="Beiko R.G."/>
            <person name="Rosenstiel P."/>
            <person name="Hippler M."/>
            <person name="Laroche J."/>
        </authorList>
    </citation>
    <scope>NUCLEOTIDE SEQUENCE [LARGE SCALE GENOMIC DNA]</scope>
    <source>
        <strain evidence="3 4">CCMP1005</strain>
    </source>
</reference>
<feature type="compositionally biased region" description="Polar residues" evidence="2">
    <location>
        <begin position="1270"/>
        <end position="1281"/>
    </location>
</feature>
<evidence type="ECO:0000313" key="4">
    <source>
        <dbReference type="Proteomes" id="UP000266841"/>
    </source>
</evidence>
<feature type="compositionally biased region" description="Basic and acidic residues" evidence="2">
    <location>
        <begin position="1155"/>
        <end position="1166"/>
    </location>
</feature>
<feature type="compositionally biased region" description="Low complexity" evidence="2">
    <location>
        <begin position="1250"/>
        <end position="1269"/>
    </location>
</feature>
<accession>K0TFG3</accession>
<protein>
    <submittedName>
        <fullName evidence="3">Uncharacterized protein</fullName>
    </submittedName>
</protein>
<sequence length="1375" mass="156108">MSLEAAAAAALHKYFRFVAEKTADGDQYCFTARGRNEMALSTLTMLTDRKWAFALYLSGVVEFHFIKSTGKWKVRSSPKKWKVLLRGVETEDNLLRYEGNDLAEVFLSQVKCSKFLRLKRTSKRRDKKKDILQVRLGKLNPGEAVIASKQMTDEVKPPANRALREGQRELSHTITKLIKEKLVTIEDDEEALTKLEEQIEAVELWVDWDGKKDMKEDLRAYNSDDDGEDGDEEMKAPAKEDEEMKAPAKNDSEGKSDGAKALAKDDDEGDGDGEGTNGPAKPSKDRFTDEEKLLFANAFFDEYDKSDEAEGGSFMDHLIRSANAQSKEGDFGLGRALKTVGTMSAIASDLASYTPGDHEVITSVPTPKIHYPEGSDNAKYRMLNSKMFCPIDLMKRGDDDEDMKGKMDALLGDIVDFKDANNEELSYKNWSGRRFLLQKLPKNKSLDEAQHWLNKYKVLENAMDAIFEGNDMAAKVEVIVEYLLTRHADDAKDALRKLGVLPKVLDVYEMSATMEECSIGIGTWRKLVQCFKEFMQVDSISVSEDAWRKLGADVGEIKTGTFEYTKSKKKGASRTEKGSYWAMDPREELERNLSDIVNNYDNFDPSWVDAIQALYAGDHGKGKHRFACKTVLHLTVPGGKKVCETQIYPLADIKATKDTCEIFKKSIHEHLAPGINQVVHGNVLFKQVGEGDARKWECKIVDDKHADFKHPLNAKGVEAFMVGDLKFYSQMLGKEDFASAWCCLCQLKHAQWQGLADTPGVLWTLDLIKQQHDTNQEHGHTGADRMGVREYPYFDIPAENYIWPILHTLIGVGNNILDHLVEYADHKIQLLPGRQIILRDEVKEIDKEIADDEESIAHFTSPNFGSGSDTIRSIKVKISDCRGLIRTHQRSPELAPTVDVPTVEAEIEKYEKEIKSLEDDLAKMKENVKKLKRSRKSKTDAIDTIRSSRKLDNDSLYTGIDRILQRYKINRAEYHGGDLTGVDIKKLMHDAANIMKEIREYLINSLHDDSNETEQSIIDKCGNVETLLTLWDGILSNLHTRFPTTEVCDETQKFVDAAIKLAHEMGMSKTVKGHGAERHIVSQMRRVYGGLFEFDEQWAERIHQEGYKYDMKYRSRSEAKAAYVRVSNTRRSTKPQTQNAMKRVKQRFKKGPLKRTLDNEEEERKAKRERRLAAVEVRSNRSQTRQTQSDRFKAQGKLHIDERKAFNMHIDLLPHCKQPLYINTDTQCRPPPHSTETPTRKRNDEPPPSSQGSRQQQQQQHQHRGSMMSTESVETTRTPSSVEDDFDQSTPHQDWMAPLAQMNVPTGVPLRDLAGTPSSIKKPKNDLRRGRGDDVHPCVFFGDRGNEDFSNLDTSDDDIFHELLLLVTDLVGTAT</sequence>
<dbReference type="PANTHER" id="PTHR31424">
    <property type="entry name" value="PROTEIN CBG23806"/>
    <property type="match status" value="1"/>
</dbReference>